<feature type="domain" description="HPt" evidence="22">
    <location>
        <begin position="757"/>
        <end position="843"/>
    </location>
</feature>
<dbReference type="NCBIfam" id="TIGR00229">
    <property type="entry name" value="sensory_box"/>
    <property type="match status" value="1"/>
</dbReference>
<dbReference type="InterPro" id="IPR004358">
    <property type="entry name" value="Sig_transdc_His_kin-like_C"/>
</dbReference>
<evidence type="ECO:0000259" key="19">
    <source>
        <dbReference type="PROSITE" id="PS50110"/>
    </source>
</evidence>
<dbReference type="Proteomes" id="UP000759103">
    <property type="component" value="Unassembled WGS sequence"/>
</dbReference>
<dbReference type="Pfam" id="PF08448">
    <property type="entry name" value="PAS_4"/>
    <property type="match status" value="1"/>
</dbReference>
<dbReference type="SMART" id="SM00448">
    <property type="entry name" value="REC"/>
    <property type="match status" value="1"/>
</dbReference>
<dbReference type="CDD" id="cd17546">
    <property type="entry name" value="REC_hyHK_CKI1_RcsC-like"/>
    <property type="match status" value="1"/>
</dbReference>
<dbReference type="Gene3D" id="3.40.50.2300">
    <property type="match status" value="1"/>
</dbReference>
<evidence type="ECO:0000256" key="10">
    <source>
        <dbReference type="ARBA" id="ARBA00022840"/>
    </source>
</evidence>
<dbReference type="InterPro" id="IPR001789">
    <property type="entry name" value="Sig_transdc_resp-reg_receiver"/>
</dbReference>
<dbReference type="RefSeq" id="WP_219748529.1">
    <property type="nucleotide sequence ID" value="NZ_JAHXZN010000002.1"/>
</dbReference>
<dbReference type="PANTHER" id="PTHR43047:SF64">
    <property type="entry name" value="HISTIDINE KINASE CONTAINING CHEY-HOMOLOGOUS RECEIVER DOMAIN AND PAS DOMAIN-RELATED"/>
    <property type="match status" value="1"/>
</dbReference>
<feature type="coiled-coil region" evidence="16">
    <location>
        <begin position="205"/>
        <end position="242"/>
    </location>
</feature>
<dbReference type="Pfam" id="PF00512">
    <property type="entry name" value="HisKA"/>
    <property type="match status" value="1"/>
</dbReference>
<dbReference type="SMART" id="SM00388">
    <property type="entry name" value="HisKA"/>
    <property type="match status" value="1"/>
</dbReference>
<dbReference type="CDD" id="cd16922">
    <property type="entry name" value="HATPase_EvgS-ArcB-TorS-like"/>
    <property type="match status" value="1"/>
</dbReference>
<dbReference type="InterPro" id="IPR036097">
    <property type="entry name" value="HisK_dim/P_sf"/>
</dbReference>
<dbReference type="PROSITE" id="PS50110">
    <property type="entry name" value="RESPONSE_REGULATORY"/>
    <property type="match status" value="1"/>
</dbReference>
<dbReference type="EMBL" id="JAHXZN010000002">
    <property type="protein sequence ID" value="MBW6531149.1"/>
    <property type="molecule type" value="Genomic_DNA"/>
</dbReference>
<evidence type="ECO:0000256" key="14">
    <source>
        <dbReference type="PROSITE-ProRule" id="PRU00110"/>
    </source>
</evidence>
<evidence type="ECO:0000256" key="17">
    <source>
        <dbReference type="SAM" id="Phobius"/>
    </source>
</evidence>
<evidence type="ECO:0000259" key="22">
    <source>
        <dbReference type="PROSITE" id="PS50894"/>
    </source>
</evidence>
<dbReference type="PROSITE" id="PS50894">
    <property type="entry name" value="HPT"/>
    <property type="match status" value="1"/>
</dbReference>
<evidence type="ECO:0000256" key="1">
    <source>
        <dbReference type="ARBA" id="ARBA00000085"/>
    </source>
</evidence>
<keyword evidence="9" id="KW-0418">Kinase</keyword>
<evidence type="ECO:0000256" key="11">
    <source>
        <dbReference type="ARBA" id="ARBA00022989"/>
    </source>
</evidence>
<dbReference type="InterPro" id="IPR000700">
    <property type="entry name" value="PAS-assoc_C"/>
</dbReference>
<dbReference type="InterPro" id="IPR003661">
    <property type="entry name" value="HisK_dim/P_dom"/>
</dbReference>
<feature type="modified residue" description="Phosphohistidine" evidence="14">
    <location>
        <position position="797"/>
    </location>
</feature>
<feature type="domain" description="Response regulatory" evidence="19">
    <location>
        <begin position="625"/>
        <end position="747"/>
    </location>
</feature>
<evidence type="ECO:0000256" key="16">
    <source>
        <dbReference type="SAM" id="Coils"/>
    </source>
</evidence>
<dbReference type="SMART" id="SM00091">
    <property type="entry name" value="PAS"/>
    <property type="match status" value="1"/>
</dbReference>
<dbReference type="Gene3D" id="1.10.287.130">
    <property type="match status" value="1"/>
</dbReference>
<evidence type="ECO:0000256" key="15">
    <source>
        <dbReference type="PROSITE-ProRule" id="PRU00169"/>
    </source>
</evidence>
<dbReference type="CDD" id="cd00130">
    <property type="entry name" value="PAS"/>
    <property type="match status" value="1"/>
</dbReference>
<evidence type="ECO:0000259" key="21">
    <source>
        <dbReference type="PROSITE" id="PS50113"/>
    </source>
</evidence>
<dbReference type="PROSITE" id="PS50109">
    <property type="entry name" value="HIS_KIN"/>
    <property type="match status" value="1"/>
</dbReference>
<dbReference type="SUPFAM" id="SSF55785">
    <property type="entry name" value="PYP-like sensor domain (PAS domain)"/>
    <property type="match status" value="1"/>
</dbReference>
<organism evidence="23 24">
    <name type="scientific">Sphingomonas citri</name>
    <dbReference type="NCBI Taxonomy" id="2862499"/>
    <lineage>
        <taxon>Bacteria</taxon>
        <taxon>Pseudomonadati</taxon>
        <taxon>Pseudomonadota</taxon>
        <taxon>Alphaproteobacteria</taxon>
        <taxon>Sphingomonadales</taxon>
        <taxon>Sphingomonadaceae</taxon>
        <taxon>Sphingomonas</taxon>
    </lineage>
</organism>
<keyword evidence="13 17" id="KW-0472">Membrane</keyword>
<dbReference type="InterPro" id="IPR008207">
    <property type="entry name" value="Sig_transdc_His_kin_Hpt_dom"/>
</dbReference>
<keyword evidence="11 17" id="KW-1133">Transmembrane helix</keyword>
<evidence type="ECO:0000259" key="20">
    <source>
        <dbReference type="PROSITE" id="PS50112"/>
    </source>
</evidence>
<evidence type="ECO:0000256" key="8">
    <source>
        <dbReference type="ARBA" id="ARBA00022692"/>
    </source>
</evidence>
<dbReference type="SMART" id="SM00387">
    <property type="entry name" value="HATPase_c"/>
    <property type="match status" value="1"/>
</dbReference>
<keyword evidence="10" id="KW-0067">ATP-binding</keyword>
<feature type="domain" description="PAS" evidence="20">
    <location>
        <begin position="232"/>
        <end position="302"/>
    </location>
</feature>
<evidence type="ECO:0000313" key="23">
    <source>
        <dbReference type="EMBL" id="MBW6531149.1"/>
    </source>
</evidence>
<dbReference type="CDD" id="cd19410">
    <property type="entry name" value="HK9-like_sensor"/>
    <property type="match status" value="1"/>
</dbReference>
<evidence type="ECO:0000256" key="4">
    <source>
        <dbReference type="ARBA" id="ARBA00022475"/>
    </source>
</evidence>
<accession>A0ABS7BNE8</accession>
<dbReference type="Gene3D" id="3.30.565.10">
    <property type="entry name" value="Histidine kinase-like ATPase, C-terminal domain"/>
    <property type="match status" value="1"/>
</dbReference>
<evidence type="ECO:0000256" key="12">
    <source>
        <dbReference type="ARBA" id="ARBA00023012"/>
    </source>
</evidence>
<protein>
    <recommendedName>
        <fullName evidence="3">histidine kinase</fullName>
        <ecNumber evidence="3">2.7.13.3</ecNumber>
    </recommendedName>
</protein>
<dbReference type="SUPFAM" id="SSF47226">
    <property type="entry name" value="Histidine-containing phosphotransfer domain, HPT domain"/>
    <property type="match status" value="1"/>
</dbReference>
<keyword evidence="5" id="KW-0997">Cell inner membrane</keyword>
<dbReference type="PROSITE" id="PS50113">
    <property type="entry name" value="PAC"/>
    <property type="match status" value="1"/>
</dbReference>
<dbReference type="InterPro" id="IPR000014">
    <property type="entry name" value="PAS"/>
</dbReference>
<dbReference type="InterPro" id="IPR036641">
    <property type="entry name" value="HPT_dom_sf"/>
</dbReference>
<dbReference type="PROSITE" id="PS50112">
    <property type="entry name" value="PAS"/>
    <property type="match status" value="1"/>
</dbReference>
<dbReference type="SUPFAM" id="SSF52172">
    <property type="entry name" value="CheY-like"/>
    <property type="match status" value="1"/>
</dbReference>
<dbReference type="CDD" id="cd00082">
    <property type="entry name" value="HisKA"/>
    <property type="match status" value="1"/>
</dbReference>
<evidence type="ECO:0000313" key="24">
    <source>
        <dbReference type="Proteomes" id="UP000759103"/>
    </source>
</evidence>
<feature type="domain" description="Histidine kinase" evidence="18">
    <location>
        <begin position="385"/>
        <end position="601"/>
    </location>
</feature>
<evidence type="ECO:0000256" key="5">
    <source>
        <dbReference type="ARBA" id="ARBA00022519"/>
    </source>
</evidence>
<feature type="modified residue" description="4-aspartylphosphate" evidence="15">
    <location>
        <position position="679"/>
    </location>
</feature>
<dbReference type="EC" id="2.7.13.3" evidence="3"/>
<reference evidence="23 24" key="1">
    <citation type="submission" date="2021-07" db="EMBL/GenBank/DDBJ databases">
        <title>Sphingomonas sp.</title>
        <authorList>
            <person name="Feng G."/>
            <person name="Li J."/>
            <person name="Pan M."/>
        </authorList>
    </citation>
    <scope>NUCLEOTIDE SEQUENCE [LARGE SCALE GENOMIC DNA]</scope>
    <source>
        <strain evidence="23 24">RRHST34</strain>
    </source>
</reference>
<dbReference type="Gene3D" id="1.20.120.160">
    <property type="entry name" value="HPT domain"/>
    <property type="match status" value="1"/>
</dbReference>
<evidence type="ECO:0000256" key="13">
    <source>
        <dbReference type="ARBA" id="ARBA00023136"/>
    </source>
</evidence>
<dbReference type="SUPFAM" id="SSF55874">
    <property type="entry name" value="ATPase domain of HSP90 chaperone/DNA topoisomerase II/histidine kinase"/>
    <property type="match status" value="1"/>
</dbReference>
<dbReference type="Gene3D" id="3.30.450.20">
    <property type="entry name" value="PAS domain"/>
    <property type="match status" value="1"/>
</dbReference>
<dbReference type="Pfam" id="PF05227">
    <property type="entry name" value="CHASE3"/>
    <property type="match status" value="1"/>
</dbReference>
<dbReference type="Pfam" id="PF02518">
    <property type="entry name" value="HATPase_c"/>
    <property type="match status" value="1"/>
</dbReference>
<keyword evidence="24" id="KW-1185">Reference proteome</keyword>
<dbReference type="SUPFAM" id="SSF47384">
    <property type="entry name" value="Homodimeric domain of signal transducing histidine kinase"/>
    <property type="match status" value="1"/>
</dbReference>
<name>A0ABS7BNE8_9SPHN</name>
<evidence type="ECO:0000256" key="9">
    <source>
        <dbReference type="ARBA" id="ARBA00022777"/>
    </source>
</evidence>
<dbReference type="InterPro" id="IPR005467">
    <property type="entry name" value="His_kinase_dom"/>
</dbReference>
<keyword evidence="12" id="KW-0902">Two-component regulatory system</keyword>
<dbReference type="InterPro" id="IPR036890">
    <property type="entry name" value="HATPase_C_sf"/>
</dbReference>
<feature type="transmembrane region" description="Helical" evidence="17">
    <location>
        <begin position="185"/>
        <end position="205"/>
    </location>
</feature>
<comment type="catalytic activity">
    <reaction evidence="1">
        <text>ATP + protein L-histidine = ADP + protein N-phospho-L-histidine.</text>
        <dbReference type="EC" id="2.7.13.3"/>
    </reaction>
</comment>
<dbReference type="PROSITE" id="PS51257">
    <property type="entry name" value="PROKAR_LIPOPROTEIN"/>
    <property type="match status" value="1"/>
</dbReference>
<keyword evidence="16" id="KW-0175">Coiled coil</keyword>
<comment type="caution">
    <text evidence="23">The sequence shown here is derived from an EMBL/GenBank/DDBJ whole genome shotgun (WGS) entry which is preliminary data.</text>
</comment>
<keyword evidence="4" id="KW-1003">Cell membrane</keyword>
<feature type="domain" description="PAC" evidence="21">
    <location>
        <begin position="311"/>
        <end position="367"/>
    </location>
</feature>
<evidence type="ECO:0000256" key="2">
    <source>
        <dbReference type="ARBA" id="ARBA00004429"/>
    </source>
</evidence>
<keyword evidence="8 17" id="KW-0812">Transmembrane</keyword>
<dbReference type="InterPro" id="IPR013656">
    <property type="entry name" value="PAS_4"/>
</dbReference>
<keyword evidence="6 15" id="KW-0597">Phosphoprotein</keyword>
<sequence length="843" mass="89514">MRRSPVLASLMGSGPSLVAGFTLLLSCGCSAALLAVQSRSAFGWVQHTFEVGAMLDTVQIEAMRAEINRRGYVMTGDAAQRATYARSVAHARPALARLERMVADNPAQRANVAALRGRLNGRFDEMALAVRWRDQGRTAAAVALTGSAAGKRETAIVVAALTRVRDAEQRLLVARKARTARLERLGIATGLASATLLLVLAAFVLRERRRQFADLERTHARLERDMRLRERAEAELALLADNATDAVIRLGRDGLCLYASPSAQETFGVAPAALIGEPLHHFVHRDDRGAVAASFARLIAGEALRDVVTCRQAPREVDERVEGEETPRWLEASVRAIVDAPGRPPRGVIAAVRDITARKRLELALEAARASAEVATQAKSSFLANMSHEIRTPMNGVLGFTDLLLAAAPTEEQRRYLELMADSGRAMMRLLNDILDLAKVEAGEMRLSEEPLDLRHVLRRCVGLMTAVAEQKGLVLRLELAPALPPRLLGDPLRYRQIVLNLLGNAIKFTAAGEVVVRADVGDGRLRVSVADSGIGIAPERLGAIFEEFAQADRTTERHYGGTGLGLAVSAKMAALMNGTLGVASAPGEGATFTLDVPLRAVAPAEDAALAGPRPTPAGAVGGARVLIAEDHDINQELVLAVARQIGLDATLVSDGDEVLPAIAAANAAGRPYALVLMDMQMPRMDGLEATRRLRAAGHDAATLPVVALTANAFVDDVAACRAAGMQAHVAKPLRASDLAETVARFAPTRAAPAPSSPAISPALRARFATRTEATFAALEALAAGGGGREEALDGLHKLAGTARLFGHERLGELAAMLEDRLSRAALANDELREAVGELRAAA</sequence>
<dbReference type="InterPro" id="IPR007891">
    <property type="entry name" value="CHASE3"/>
</dbReference>
<dbReference type="PANTHER" id="PTHR43047">
    <property type="entry name" value="TWO-COMPONENT HISTIDINE PROTEIN KINASE"/>
    <property type="match status" value="1"/>
</dbReference>
<dbReference type="Pfam" id="PF00072">
    <property type="entry name" value="Response_reg"/>
    <property type="match status" value="1"/>
</dbReference>
<dbReference type="InterPro" id="IPR003594">
    <property type="entry name" value="HATPase_dom"/>
</dbReference>
<evidence type="ECO:0000256" key="6">
    <source>
        <dbReference type="ARBA" id="ARBA00022553"/>
    </source>
</evidence>
<proteinExistence type="predicted"/>
<keyword evidence="10" id="KW-0547">Nucleotide-binding</keyword>
<dbReference type="InterPro" id="IPR035965">
    <property type="entry name" value="PAS-like_dom_sf"/>
</dbReference>
<evidence type="ECO:0000256" key="3">
    <source>
        <dbReference type="ARBA" id="ARBA00012438"/>
    </source>
</evidence>
<keyword evidence="7" id="KW-0808">Transferase</keyword>
<comment type="subcellular location">
    <subcellularLocation>
        <location evidence="2">Cell inner membrane</location>
        <topology evidence="2">Multi-pass membrane protein</topology>
    </subcellularLocation>
</comment>
<dbReference type="PRINTS" id="PR00344">
    <property type="entry name" value="BCTRLSENSOR"/>
</dbReference>
<gene>
    <name evidence="23" type="ORF">KZ820_10415</name>
</gene>
<dbReference type="InterPro" id="IPR011006">
    <property type="entry name" value="CheY-like_superfamily"/>
</dbReference>
<evidence type="ECO:0000256" key="7">
    <source>
        <dbReference type="ARBA" id="ARBA00022679"/>
    </source>
</evidence>
<evidence type="ECO:0000259" key="18">
    <source>
        <dbReference type="PROSITE" id="PS50109"/>
    </source>
</evidence>